<evidence type="ECO:0000313" key="1">
    <source>
        <dbReference type="EMBL" id="HIV11395.1"/>
    </source>
</evidence>
<dbReference type="AlphaFoldDB" id="A0A9D1T4C7"/>
<sequence length="198" mass="21800">MLLSKVKTFLIAATIICVTIMIIQFSMIAEAITTSIELSNPYGMAAVNIIEGRDMVVVNAKGIVKTISDGVYHVRIEISAKDYYKGDRDFNGRSISDIYLVKDLELEYNLDDSERVVFCSAGDGTKVLGTGSGIIAVADEDSIAVDLIITGEAPILHELKLRYDIFGIGLFYMNRFEDVEVTIDIPIERCHIGPIENA</sequence>
<protein>
    <submittedName>
        <fullName evidence="1">Uncharacterized protein</fullName>
    </submittedName>
</protein>
<gene>
    <name evidence="1" type="ORF">IAD28_06870</name>
</gene>
<comment type="caution">
    <text evidence="1">The sequence shown here is derived from an EMBL/GenBank/DDBJ whole genome shotgun (WGS) entry which is preliminary data.</text>
</comment>
<name>A0A9D1T4C7_9FIRM</name>
<dbReference type="EMBL" id="DVOL01000098">
    <property type="protein sequence ID" value="HIV11395.1"/>
    <property type="molecule type" value="Genomic_DNA"/>
</dbReference>
<accession>A0A9D1T4C7</accession>
<proteinExistence type="predicted"/>
<dbReference type="Proteomes" id="UP000823960">
    <property type="component" value="Unassembled WGS sequence"/>
</dbReference>
<reference evidence="1" key="1">
    <citation type="submission" date="2020-10" db="EMBL/GenBank/DDBJ databases">
        <authorList>
            <person name="Gilroy R."/>
        </authorList>
    </citation>
    <scope>NUCLEOTIDE SEQUENCE</scope>
    <source>
        <strain evidence="1">1370</strain>
    </source>
</reference>
<reference evidence="1" key="2">
    <citation type="journal article" date="2021" name="PeerJ">
        <title>Extensive microbial diversity within the chicken gut microbiome revealed by metagenomics and culture.</title>
        <authorList>
            <person name="Gilroy R."/>
            <person name="Ravi A."/>
            <person name="Getino M."/>
            <person name="Pursley I."/>
            <person name="Horton D.L."/>
            <person name="Alikhan N.F."/>
            <person name="Baker D."/>
            <person name="Gharbi K."/>
            <person name="Hall N."/>
            <person name="Watson M."/>
            <person name="Adriaenssens E.M."/>
            <person name="Foster-Nyarko E."/>
            <person name="Jarju S."/>
            <person name="Secka A."/>
            <person name="Antonio M."/>
            <person name="Oren A."/>
            <person name="Chaudhuri R.R."/>
            <person name="La Ragione R."/>
            <person name="Hildebrand F."/>
            <person name="Pallen M.J."/>
        </authorList>
    </citation>
    <scope>NUCLEOTIDE SEQUENCE</scope>
    <source>
        <strain evidence="1">1370</strain>
    </source>
</reference>
<evidence type="ECO:0000313" key="2">
    <source>
        <dbReference type="Proteomes" id="UP000823960"/>
    </source>
</evidence>
<organism evidence="1 2">
    <name type="scientific">Candidatus Faeciplasma avium</name>
    <dbReference type="NCBI Taxonomy" id="2840798"/>
    <lineage>
        <taxon>Bacteria</taxon>
        <taxon>Bacillati</taxon>
        <taxon>Bacillota</taxon>
        <taxon>Clostridia</taxon>
        <taxon>Eubacteriales</taxon>
        <taxon>Oscillospiraceae</taxon>
        <taxon>Oscillospiraceae incertae sedis</taxon>
        <taxon>Candidatus Faeciplasma</taxon>
    </lineage>
</organism>